<dbReference type="EMBL" id="RQVQ01000009">
    <property type="protein sequence ID" value="RRJ91593.1"/>
    <property type="molecule type" value="Genomic_DNA"/>
</dbReference>
<comment type="caution">
    <text evidence="5">The sequence shown here is derived from an EMBL/GenBank/DDBJ whole genome shotgun (WGS) entry which is preliminary data.</text>
</comment>
<dbReference type="PANTHER" id="PTHR15337">
    <property type="entry name" value="ANTERIOR GRADIENT PROTEIN-RELATED"/>
    <property type="match status" value="1"/>
</dbReference>
<protein>
    <submittedName>
        <fullName evidence="5">DUF255 domain-containing protein</fullName>
    </submittedName>
</protein>
<dbReference type="PROSITE" id="PS00194">
    <property type="entry name" value="THIOREDOXIN_1"/>
    <property type="match status" value="1"/>
</dbReference>
<feature type="signal peptide" evidence="3">
    <location>
        <begin position="1"/>
        <end position="19"/>
    </location>
</feature>
<evidence type="ECO:0000256" key="3">
    <source>
        <dbReference type="SAM" id="SignalP"/>
    </source>
</evidence>
<dbReference type="InterPro" id="IPR036249">
    <property type="entry name" value="Thioredoxin-like_sf"/>
</dbReference>
<name>A0A3P3WGD3_9FLAO</name>
<accession>A0A3P3WGD3</accession>
<evidence type="ECO:0000256" key="1">
    <source>
        <dbReference type="ARBA" id="ARBA00022729"/>
    </source>
</evidence>
<evidence type="ECO:0000259" key="4">
    <source>
        <dbReference type="PROSITE" id="PS51352"/>
    </source>
</evidence>
<dbReference type="RefSeq" id="WP_125018146.1">
    <property type="nucleotide sequence ID" value="NZ_RQVQ01000009.1"/>
</dbReference>
<keyword evidence="1 3" id="KW-0732">Signal</keyword>
<evidence type="ECO:0000313" key="6">
    <source>
        <dbReference type="Proteomes" id="UP000275719"/>
    </source>
</evidence>
<organism evidence="5 6">
    <name type="scientific">Paenimyroides tangerinum</name>
    <dbReference type="NCBI Taxonomy" id="2488728"/>
    <lineage>
        <taxon>Bacteria</taxon>
        <taxon>Pseudomonadati</taxon>
        <taxon>Bacteroidota</taxon>
        <taxon>Flavobacteriia</taxon>
        <taxon>Flavobacteriales</taxon>
        <taxon>Flavobacteriaceae</taxon>
        <taxon>Paenimyroides</taxon>
    </lineage>
</organism>
<sequence>MNKIFLFISFALISITTQAQEIKWMSFNEAVKAQKKNKKPIFIDVYTAWCGPCKILDKKTFSNPETAKFINDNYNAVKFDAEGNEEIVFNKMTYKNPGYKPERKNSRNAMHEFTGFLKIQGYPSMVVINNKGQIQKTIVGFKTSEELKKEL</sequence>
<dbReference type="InterPro" id="IPR017937">
    <property type="entry name" value="Thioredoxin_CS"/>
</dbReference>
<dbReference type="SUPFAM" id="SSF52833">
    <property type="entry name" value="Thioredoxin-like"/>
    <property type="match status" value="1"/>
</dbReference>
<dbReference type="PANTHER" id="PTHR15337:SF11">
    <property type="entry name" value="THIOREDOXIN DOMAIN-CONTAINING PROTEIN"/>
    <property type="match status" value="1"/>
</dbReference>
<reference evidence="5 6" key="1">
    <citation type="submission" date="2018-11" db="EMBL/GenBank/DDBJ databases">
        <title>Flavobacterium sp. nov., YIM 102701-2 draft genome.</title>
        <authorList>
            <person name="Li G."/>
            <person name="Jiang Y."/>
        </authorList>
    </citation>
    <scope>NUCLEOTIDE SEQUENCE [LARGE SCALE GENOMIC DNA]</scope>
    <source>
        <strain evidence="5 6">YIM 102701-2</strain>
    </source>
</reference>
<dbReference type="OrthoDB" id="9811036at2"/>
<dbReference type="Pfam" id="PF13899">
    <property type="entry name" value="Thioredoxin_7"/>
    <property type="match status" value="1"/>
</dbReference>
<dbReference type="Proteomes" id="UP000275719">
    <property type="component" value="Unassembled WGS sequence"/>
</dbReference>
<evidence type="ECO:0000256" key="2">
    <source>
        <dbReference type="ARBA" id="ARBA00023284"/>
    </source>
</evidence>
<proteinExistence type="predicted"/>
<dbReference type="InterPro" id="IPR013766">
    <property type="entry name" value="Thioredoxin_domain"/>
</dbReference>
<dbReference type="InterPro" id="IPR051099">
    <property type="entry name" value="AGR/TXD"/>
</dbReference>
<dbReference type="Gene3D" id="3.40.30.10">
    <property type="entry name" value="Glutaredoxin"/>
    <property type="match status" value="1"/>
</dbReference>
<gene>
    <name evidence="5" type="ORF">EG240_05180</name>
</gene>
<feature type="chain" id="PRO_5018031394" evidence="3">
    <location>
        <begin position="20"/>
        <end position="151"/>
    </location>
</feature>
<dbReference type="AlphaFoldDB" id="A0A3P3WGD3"/>
<keyword evidence="2" id="KW-0676">Redox-active center</keyword>
<keyword evidence="6" id="KW-1185">Reference proteome</keyword>
<evidence type="ECO:0000313" key="5">
    <source>
        <dbReference type="EMBL" id="RRJ91593.1"/>
    </source>
</evidence>
<dbReference type="PROSITE" id="PS51352">
    <property type="entry name" value="THIOREDOXIN_2"/>
    <property type="match status" value="1"/>
</dbReference>
<feature type="domain" description="Thioredoxin" evidence="4">
    <location>
        <begin position="6"/>
        <end position="151"/>
    </location>
</feature>